<accession>A0A4Z0H4U6</accession>
<evidence type="ECO:0000313" key="3">
    <source>
        <dbReference type="Proteomes" id="UP000297982"/>
    </source>
</evidence>
<name>A0A4Z0H4U6_9BACI</name>
<evidence type="ECO:0000313" key="2">
    <source>
        <dbReference type="EMBL" id="TGB05448.1"/>
    </source>
</evidence>
<evidence type="ECO:0000259" key="1">
    <source>
        <dbReference type="Pfam" id="PF01261"/>
    </source>
</evidence>
<keyword evidence="3" id="KW-1185">Reference proteome</keyword>
<comment type="caution">
    <text evidence="2">The sequence shown here is derived from an EMBL/GenBank/DDBJ whole genome shotgun (WGS) entry which is preliminary data.</text>
</comment>
<dbReference type="InterPro" id="IPR013022">
    <property type="entry name" value="Xyl_isomerase-like_TIM-brl"/>
</dbReference>
<dbReference type="SUPFAM" id="SSF51658">
    <property type="entry name" value="Xylose isomerase-like"/>
    <property type="match status" value="1"/>
</dbReference>
<dbReference type="STRING" id="192814.GCA_900166575_01167"/>
<proteinExistence type="predicted"/>
<dbReference type="EMBL" id="SRJC01000001">
    <property type="protein sequence ID" value="TGB05448.1"/>
    <property type="molecule type" value="Genomic_DNA"/>
</dbReference>
<dbReference type="Pfam" id="PF01261">
    <property type="entry name" value="AP_endonuc_2"/>
    <property type="match status" value="1"/>
</dbReference>
<dbReference type="InterPro" id="IPR036237">
    <property type="entry name" value="Xyl_isomerase-like_sf"/>
</dbReference>
<dbReference type="AlphaFoldDB" id="A0A4Z0H4U6"/>
<dbReference type="Gene3D" id="3.20.20.150">
    <property type="entry name" value="Divalent-metal-dependent TIM barrel enzymes"/>
    <property type="match status" value="1"/>
</dbReference>
<dbReference type="GO" id="GO:0016853">
    <property type="term" value="F:isomerase activity"/>
    <property type="evidence" value="ECO:0007669"/>
    <property type="project" value="UniProtKB-KW"/>
</dbReference>
<dbReference type="Proteomes" id="UP000297982">
    <property type="component" value="Unassembled WGS sequence"/>
</dbReference>
<keyword evidence="2" id="KW-0413">Isomerase</keyword>
<sequence length="256" mass="29700">MSNPEHFEHLFRFGCSHVEIGEFPDEQAFLDFLNIARSKNVTFGVHSPLIRGRSKYDLIEPVSMPVETARDQFEKEVAYLASVGAEYVLVHFPYFKEQVNGPTEPHIEEGLVFLSRLQKKYNIPIVCEPKLGKGRSSCGIDYLHQFPKAIWERYGLSICIDIGDYRMAAKDQWDTFIEPLLPYTRVVHLHNVTYQQNKYFWSVLHPDQSGGYDMRPMIEMLSHGEAKYFIFEHTPHTDPTNQSIIEGIDWVDQLIT</sequence>
<protein>
    <submittedName>
        <fullName evidence="2">Sugar phosphate isomerase/epimerase</fullName>
    </submittedName>
</protein>
<gene>
    <name evidence="2" type="ORF">E4663_04200</name>
</gene>
<reference evidence="2 3" key="1">
    <citation type="journal article" date="2003" name="Int. J. Syst. Evol. Microbiol.">
        <title>Halobacillus salinus sp. nov., isolated from a salt lake on the coast of the East Sea in Korea.</title>
        <authorList>
            <person name="Yoon J.H."/>
            <person name="Kang K.H."/>
            <person name="Park Y.H."/>
        </authorList>
    </citation>
    <scope>NUCLEOTIDE SEQUENCE [LARGE SCALE GENOMIC DNA]</scope>
    <source>
        <strain evidence="2 3">HSL-3</strain>
    </source>
</reference>
<organism evidence="2 3">
    <name type="scientific">Halobacillus salinus</name>
    <dbReference type="NCBI Taxonomy" id="192814"/>
    <lineage>
        <taxon>Bacteria</taxon>
        <taxon>Bacillati</taxon>
        <taxon>Bacillota</taxon>
        <taxon>Bacilli</taxon>
        <taxon>Bacillales</taxon>
        <taxon>Bacillaceae</taxon>
        <taxon>Halobacillus</taxon>
    </lineage>
</organism>
<feature type="domain" description="Xylose isomerase-like TIM barrel" evidence="1">
    <location>
        <begin position="12"/>
        <end position="253"/>
    </location>
</feature>